<comment type="caution">
    <text evidence="1">The sequence shown here is derived from an EMBL/GenBank/DDBJ whole genome shotgun (WGS) entry which is preliminary data.</text>
</comment>
<proteinExistence type="predicted"/>
<dbReference type="PANTHER" id="PTHR48100">
    <property type="entry name" value="BROAD-SPECIFICITY PHOSPHATASE YOR283W-RELATED"/>
    <property type="match status" value="1"/>
</dbReference>
<evidence type="ECO:0000313" key="2">
    <source>
        <dbReference type="Proteomes" id="UP001500218"/>
    </source>
</evidence>
<dbReference type="SUPFAM" id="SSF53254">
    <property type="entry name" value="Phosphoglycerate mutase-like"/>
    <property type="match status" value="1"/>
</dbReference>
<evidence type="ECO:0000313" key="1">
    <source>
        <dbReference type="EMBL" id="GAA1793587.1"/>
    </source>
</evidence>
<name>A0ABN2LMB2_9ACTN</name>
<dbReference type="CDD" id="cd07067">
    <property type="entry name" value="HP_PGM_like"/>
    <property type="match status" value="1"/>
</dbReference>
<accession>A0ABN2LMB2</accession>
<dbReference type="InterPro" id="IPR013078">
    <property type="entry name" value="His_Pase_superF_clade-1"/>
</dbReference>
<keyword evidence="2" id="KW-1185">Reference proteome</keyword>
<dbReference type="Proteomes" id="UP001500218">
    <property type="component" value="Unassembled WGS sequence"/>
</dbReference>
<dbReference type="InterPro" id="IPR050275">
    <property type="entry name" value="PGM_Phosphatase"/>
</dbReference>
<gene>
    <name evidence="1" type="ORF">GCM10009682_14310</name>
</gene>
<dbReference type="Pfam" id="PF00300">
    <property type="entry name" value="His_Phos_1"/>
    <property type="match status" value="1"/>
</dbReference>
<dbReference type="PANTHER" id="PTHR48100:SF15">
    <property type="entry name" value="SEDOHEPTULOSE 1,7-BISPHOSPHATASE"/>
    <property type="match status" value="1"/>
</dbReference>
<dbReference type="Gene3D" id="3.40.50.1240">
    <property type="entry name" value="Phosphoglycerate mutase-like"/>
    <property type="match status" value="1"/>
</dbReference>
<dbReference type="InterPro" id="IPR029033">
    <property type="entry name" value="His_PPase_superfam"/>
</dbReference>
<protein>
    <submittedName>
        <fullName evidence="1">Histidine phosphatase family protein</fullName>
    </submittedName>
</protein>
<dbReference type="SMART" id="SM00855">
    <property type="entry name" value="PGAM"/>
    <property type="match status" value="1"/>
</dbReference>
<organism evidence="1 2">
    <name type="scientific">Luedemannella flava</name>
    <dbReference type="NCBI Taxonomy" id="349316"/>
    <lineage>
        <taxon>Bacteria</taxon>
        <taxon>Bacillati</taxon>
        <taxon>Actinomycetota</taxon>
        <taxon>Actinomycetes</taxon>
        <taxon>Micromonosporales</taxon>
        <taxon>Micromonosporaceae</taxon>
        <taxon>Luedemannella</taxon>
    </lineage>
</organism>
<dbReference type="EMBL" id="BAAALT010000034">
    <property type="protein sequence ID" value="GAA1793587.1"/>
    <property type="molecule type" value="Genomic_DNA"/>
</dbReference>
<sequence>MGTVYLIRHGETEWSRSGQHTSYTDLDLTPRGVEQAAALAPVLAGVGFTEVLTSPRLRARRTADLAGLPAVTVDEDLAEWHYGRYEGLTSAQIHNRDRGWSLWTDGCPGGETPDEVSARIDRLLVRVRPLAAVGHVALVAHGHCLRVVGARWVGLPIAQASLFYLDTASISVLGHEHGEPVIRSWNRTT</sequence>
<dbReference type="RefSeq" id="WP_344127569.1">
    <property type="nucleotide sequence ID" value="NZ_BAAALT010000034.1"/>
</dbReference>
<reference evidence="1 2" key="1">
    <citation type="journal article" date="2019" name="Int. J. Syst. Evol. Microbiol.">
        <title>The Global Catalogue of Microorganisms (GCM) 10K type strain sequencing project: providing services to taxonomists for standard genome sequencing and annotation.</title>
        <authorList>
            <consortium name="The Broad Institute Genomics Platform"/>
            <consortium name="The Broad Institute Genome Sequencing Center for Infectious Disease"/>
            <person name="Wu L."/>
            <person name="Ma J."/>
        </authorList>
    </citation>
    <scope>NUCLEOTIDE SEQUENCE [LARGE SCALE GENOMIC DNA]</scope>
    <source>
        <strain evidence="1 2">JCM 13250</strain>
    </source>
</reference>